<dbReference type="EMBL" id="NBSK02000005">
    <property type="protein sequence ID" value="KAJ0207027.1"/>
    <property type="molecule type" value="Genomic_DNA"/>
</dbReference>
<comment type="caution">
    <text evidence="1">The sequence shown here is derived from an EMBL/GenBank/DDBJ whole genome shotgun (WGS) entry which is preliminary data.</text>
</comment>
<proteinExistence type="predicted"/>
<evidence type="ECO:0000313" key="1">
    <source>
        <dbReference type="EMBL" id="KAJ0207027.1"/>
    </source>
</evidence>
<organism evidence="1 2">
    <name type="scientific">Lactuca sativa</name>
    <name type="common">Garden lettuce</name>
    <dbReference type="NCBI Taxonomy" id="4236"/>
    <lineage>
        <taxon>Eukaryota</taxon>
        <taxon>Viridiplantae</taxon>
        <taxon>Streptophyta</taxon>
        <taxon>Embryophyta</taxon>
        <taxon>Tracheophyta</taxon>
        <taxon>Spermatophyta</taxon>
        <taxon>Magnoliopsida</taxon>
        <taxon>eudicotyledons</taxon>
        <taxon>Gunneridae</taxon>
        <taxon>Pentapetalae</taxon>
        <taxon>asterids</taxon>
        <taxon>campanulids</taxon>
        <taxon>Asterales</taxon>
        <taxon>Asteraceae</taxon>
        <taxon>Cichorioideae</taxon>
        <taxon>Cichorieae</taxon>
        <taxon>Lactucinae</taxon>
        <taxon>Lactuca</taxon>
    </lineage>
</organism>
<dbReference type="AlphaFoldDB" id="A0A9R1VLK8"/>
<sequence>MAIANSLEAVNHAPILVPSEYTSWADRIKYYLEGHDSDIYTFISTGKHTLEFLKDIRVPEADVSPETSKVISGSVSSTAQLRDRKIKKFEAKAMQELLSGIPHDIYEKLPDEDKSSPFNF</sequence>
<reference evidence="1 2" key="1">
    <citation type="journal article" date="2017" name="Nat. Commun.">
        <title>Genome assembly with in vitro proximity ligation data and whole-genome triplication in lettuce.</title>
        <authorList>
            <person name="Reyes-Chin-Wo S."/>
            <person name="Wang Z."/>
            <person name="Yang X."/>
            <person name="Kozik A."/>
            <person name="Arikit S."/>
            <person name="Song C."/>
            <person name="Xia L."/>
            <person name="Froenicke L."/>
            <person name="Lavelle D.O."/>
            <person name="Truco M.J."/>
            <person name="Xia R."/>
            <person name="Zhu S."/>
            <person name="Xu C."/>
            <person name="Xu H."/>
            <person name="Xu X."/>
            <person name="Cox K."/>
            <person name="Korf I."/>
            <person name="Meyers B.C."/>
            <person name="Michelmore R.W."/>
        </authorList>
    </citation>
    <scope>NUCLEOTIDE SEQUENCE [LARGE SCALE GENOMIC DNA]</scope>
    <source>
        <strain evidence="2">cv. Salinas</strain>
        <tissue evidence="1">Seedlings</tissue>
    </source>
</reference>
<gene>
    <name evidence="1" type="ORF">LSAT_V11C500256040</name>
</gene>
<name>A0A9R1VLK8_LACSA</name>
<evidence type="ECO:0000313" key="2">
    <source>
        <dbReference type="Proteomes" id="UP000235145"/>
    </source>
</evidence>
<accession>A0A9R1VLK8</accession>
<keyword evidence="2" id="KW-1185">Reference proteome</keyword>
<dbReference type="Proteomes" id="UP000235145">
    <property type="component" value="Unassembled WGS sequence"/>
</dbReference>
<protein>
    <submittedName>
        <fullName evidence="1">Uncharacterized protein</fullName>
    </submittedName>
</protein>